<dbReference type="GO" id="GO:0046047">
    <property type="term" value="P:TTP catabolic process"/>
    <property type="evidence" value="ECO:0007669"/>
    <property type="project" value="TreeGrafter"/>
</dbReference>
<gene>
    <name evidence="2" type="ORF">Lwor_0548</name>
</gene>
<dbReference type="SUPFAM" id="SSF101386">
    <property type="entry name" value="all-alpha NTP pyrophosphatases"/>
    <property type="match status" value="1"/>
</dbReference>
<dbReference type="Gene3D" id="1.10.287.1080">
    <property type="entry name" value="MazG-like"/>
    <property type="match status" value="1"/>
</dbReference>
<dbReference type="GO" id="GO:0006203">
    <property type="term" value="P:dGTP catabolic process"/>
    <property type="evidence" value="ECO:0007669"/>
    <property type="project" value="TreeGrafter"/>
</dbReference>
<dbReference type="RefSeq" id="WP_058492380.1">
    <property type="nucleotide sequence ID" value="NZ_CBCRUR010000006.1"/>
</dbReference>
<dbReference type="Proteomes" id="UP000054662">
    <property type="component" value="Unassembled WGS sequence"/>
</dbReference>
<dbReference type="GO" id="GO:0047429">
    <property type="term" value="F:nucleoside triphosphate diphosphatase activity"/>
    <property type="evidence" value="ECO:0007669"/>
    <property type="project" value="InterPro"/>
</dbReference>
<dbReference type="GO" id="GO:0046052">
    <property type="term" value="P:UTP catabolic process"/>
    <property type="evidence" value="ECO:0007669"/>
    <property type="project" value="TreeGrafter"/>
</dbReference>
<dbReference type="InterPro" id="IPR048011">
    <property type="entry name" value="NTP-PPase_MazG-like_C"/>
</dbReference>
<protein>
    <submittedName>
        <fullName evidence="2">Nucleotide pyrophosphohydrolase</fullName>
    </submittedName>
</protein>
<evidence type="ECO:0000313" key="3">
    <source>
        <dbReference type="Proteomes" id="UP000054662"/>
    </source>
</evidence>
<dbReference type="CDD" id="cd11529">
    <property type="entry name" value="NTP-PPase_MazG_Cterm"/>
    <property type="match status" value="1"/>
</dbReference>
<keyword evidence="2" id="KW-0378">Hydrolase</keyword>
<dbReference type="InterPro" id="IPR011551">
    <property type="entry name" value="NTP_PyrPHydrolase_MazG"/>
</dbReference>
<dbReference type="AlphaFoldDB" id="A0A0W1AJP8"/>
<organism evidence="2 3">
    <name type="scientific">Legionella worsleiensis</name>
    <dbReference type="NCBI Taxonomy" id="45076"/>
    <lineage>
        <taxon>Bacteria</taxon>
        <taxon>Pseudomonadati</taxon>
        <taxon>Pseudomonadota</taxon>
        <taxon>Gammaproteobacteria</taxon>
        <taxon>Legionellales</taxon>
        <taxon>Legionellaceae</taxon>
        <taxon>Legionella</taxon>
    </lineage>
</organism>
<dbReference type="Pfam" id="PF03819">
    <property type="entry name" value="MazG"/>
    <property type="match status" value="1"/>
</dbReference>
<evidence type="ECO:0000259" key="1">
    <source>
        <dbReference type="Pfam" id="PF03819"/>
    </source>
</evidence>
<name>A0A0W1AJP8_9GAMM</name>
<evidence type="ECO:0000313" key="2">
    <source>
        <dbReference type="EMBL" id="KTD81510.1"/>
    </source>
</evidence>
<keyword evidence="3" id="KW-1185">Reference proteome</keyword>
<dbReference type="PANTHER" id="PTHR30522">
    <property type="entry name" value="NUCLEOSIDE TRIPHOSPHATE PYROPHOSPHOHYDROLASE"/>
    <property type="match status" value="1"/>
</dbReference>
<sequence length="141" mass="16366">MKKTIFDDIDNLEKEAVLFGLKWETKAQIMEQIRNECLEIEEHLESKDNRTALQDEIGDLLHAAFSLCTYCNFDTELTLRKSLDKFEHRLNAMKAIAKEQGLENLQGKSFDELMRYWKLAKQRTLIPETASVSGTKKTLQP</sequence>
<dbReference type="GO" id="GO:0046081">
    <property type="term" value="P:dUTP catabolic process"/>
    <property type="evidence" value="ECO:0007669"/>
    <property type="project" value="TreeGrafter"/>
</dbReference>
<dbReference type="GO" id="GO:0046076">
    <property type="term" value="P:dTTP catabolic process"/>
    <property type="evidence" value="ECO:0007669"/>
    <property type="project" value="TreeGrafter"/>
</dbReference>
<dbReference type="PANTHER" id="PTHR30522:SF0">
    <property type="entry name" value="NUCLEOSIDE TRIPHOSPHATE PYROPHOSPHOHYDROLASE"/>
    <property type="match status" value="1"/>
</dbReference>
<dbReference type="EMBL" id="LNZC01000004">
    <property type="protein sequence ID" value="KTD81510.1"/>
    <property type="molecule type" value="Genomic_DNA"/>
</dbReference>
<dbReference type="STRING" id="45076.Lwor_0548"/>
<feature type="domain" description="NTP pyrophosphohydrolase MazG-like" evidence="1">
    <location>
        <begin position="25"/>
        <end position="90"/>
    </location>
</feature>
<reference evidence="2 3" key="1">
    <citation type="submission" date="2015-11" db="EMBL/GenBank/DDBJ databases">
        <title>Genomic analysis of 38 Legionella species identifies large and diverse effector repertoires.</title>
        <authorList>
            <person name="Burstein D."/>
            <person name="Amaro F."/>
            <person name="Zusman T."/>
            <person name="Lifshitz Z."/>
            <person name="Cohen O."/>
            <person name="Gilbert J.A."/>
            <person name="Pupko T."/>
            <person name="Shuman H.A."/>
            <person name="Segal G."/>
        </authorList>
    </citation>
    <scope>NUCLEOTIDE SEQUENCE [LARGE SCALE GENOMIC DNA]</scope>
    <source>
        <strain evidence="2 3">ATCC 49508</strain>
    </source>
</reference>
<dbReference type="PATRIC" id="fig|45076.6.peg.606"/>
<comment type="caution">
    <text evidence="2">The sequence shown here is derived from an EMBL/GenBank/DDBJ whole genome shotgun (WGS) entry which is preliminary data.</text>
</comment>
<proteinExistence type="predicted"/>
<dbReference type="GO" id="GO:0046061">
    <property type="term" value="P:dATP catabolic process"/>
    <property type="evidence" value="ECO:0007669"/>
    <property type="project" value="TreeGrafter"/>
</dbReference>
<accession>A0A0W1AJP8</accession>
<dbReference type="InterPro" id="IPR004518">
    <property type="entry name" value="MazG-like_dom"/>
</dbReference>